<evidence type="ECO:0000256" key="9">
    <source>
        <dbReference type="ARBA" id="ARBA00047899"/>
    </source>
</evidence>
<comment type="caution">
    <text evidence="13">The sequence shown here is derived from an EMBL/GenBank/DDBJ whole genome shotgun (WGS) entry which is preliminary data.</text>
</comment>
<dbReference type="Pfam" id="PF07714">
    <property type="entry name" value="PK_Tyr_Ser-Thr"/>
    <property type="match status" value="1"/>
</dbReference>
<evidence type="ECO:0000256" key="4">
    <source>
        <dbReference type="ARBA" id="ARBA00022527"/>
    </source>
</evidence>
<evidence type="ECO:0000256" key="10">
    <source>
        <dbReference type="ARBA" id="ARBA00048679"/>
    </source>
</evidence>
<dbReference type="EC" id="2.7.11.1" evidence="2"/>
<dbReference type="PROSITE" id="PS00108">
    <property type="entry name" value="PROTEIN_KINASE_ST"/>
    <property type="match status" value="1"/>
</dbReference>
<reference evidence="13" key="2">
    <citation type="submission" date="2023-05" db="EMBL/GenBank/DDBJ databases">
        <authorList>
            <person name="Schelkunov M.I."/>
        </authorList>
    </citation>
    <scope>NUCLEOTIDE SEQUENCE</scope>
    <source>
        <strain evidence="13">Hsosn_3</strain>
        <tissue evidence="13">Leaf</tissue>
    </source>
</reference>
<dbReference type="AlphaFoldDB" id="A0AAD8MDW9"/>
<dbReference type="InterPro" id="IPR008271">
    <property type="entry name" value="Ser/Thr_kinase_AS"/>
</dbReference>
<evidence type="ECO:0000256" key="7">
    <source>
        <dbReference type="ARBA" id="ARBA00022777"/>
    </source>
</evidence>
<dbReference type="PANTHER" id="PTHR45621">
    <property type="entry name" value="OS01G0588500 PROTEIN-RELATED"/>
    <property type="match status" value="1"/>
</dbReference>
<organism evidence="13 14">
    <name type="scientific">Heracleum sosnowskyi</name>
    <dbReference type="NCBI Taxonomy" id="360622"/>
    <lineage>
        <taxon>Eukaryota</taxon>
        <taxon>Viridiplantae</taxon>
        <taxon>Streptophyta</taxon>
        <taxon>Embryophyta</taxon>
        <taxon>Tracheophyta</taxon>
        <taxon>Spermatophyta</taxon>
        <taxon>Magnoliopsida</taxon>
        <taxon>eudicotyledons</taxon>
        <taxon>Gunneridae</taxon>
        <taxon>Pentapetalae</taxon>
        <taxon>asterids</taxon>
        <taxon>campanulids</taxon>
        <taxon>Apiales</taxon>
        <taxon>Apiaceae</taxon>
        <taxon>Apioideae</taxon>
        <taxon>apioid superclade</taxon>
        <taxon>Tordylieae</taxon>
        <taxon>Tordyliinae</taxon>
        <taxon>Heracleum</taxon>
    </lineage>
</organism>
<dbReference type="InterPro" id="IPR011009">
    <property type="entry name" value="Kinase-like_dom_sf"/>
</dbReference>
<evidence type="ECO:0000259" key="12">
    <source>
        <dbReference type="PROSITE" id="PS50011"/>
    </source>
</evidence>
<evidence type="ECO:0000256" key="2">
    <source>
        <dbReference type="ARBA" id="ARBA00012513"/>
    </source>
</evidence>
<dbReference type="SUPFAM" id="SSF56112">
    <property type="entry name" value="Protein kinase-like (PK-like)"/>
    <property type="match status" value="1"/>
</dbReference>
<keyword evidence="4" id="KW-0723">Serine/threonine-protein kinase</keyword>
<dbReference type="Gene3D" id="3.30.200.20">
    <property type="entry name" value="Phosphorylase Kinase, domain 1"/>
    <property type="match status" value="1"/>
</dbReference>
<evidence type="ECO:0000313" key="14">
    <source>
        <dbReference type="Proteomes" id="UP001237642"/>
    </source>
</evidence>
<keyword evidence="5" id="KW-0808">Transferase</keyword>
<protein>
    <recommendedName>
        <fullName evidence="2">non-specific serine/threonine protein kinase</fullName>
        <ecNumber evidence="2">2.7.11.1</ecNumber>
    </recommendedName>
</protein>
<dbReference type="GO" id="GO:0004674">
    <property type="term" value="F:protein serine/threonine kinase activity"/>
    <property type="evidence" value="ECO:0007669"/>
    <property type="project" value="UniProtKB-KW"/>
</dbReference>
<feature type="binding site" evidence="11">
    <location>
        <position position="120"/>
    </location>
    <ligand>
        <name>ATP</name>
        <dbReference type="ChEBI" id="CHEBI:30616"/>
    </ligand>
</feature>
<keyword evidence="14" id="KW-1185">Reference proteome</keyword>
<proteinExistence type="predicted"/>
<evidence type="ECO:0000256" key="6">
    <source>
        <dbReference type="ARBA" id="ARBA00022741"/>
    </source>
</evidence>
<dbReference type="PROSITE" id="PS50011">
    <property type="entry name" value="PROTEIN_KINASE_DOM"/>
    <property type="match status" value="1"/>
</dbReference>
<sequence length="514" mass="58000">MLSYKQVREGRNFTAGIDIARKEYILVCNKDTKTSRNSNGVLSVNSNKSQAANHHQLLPEVLQSPNLKCFEFNDLKNTTQNFRPGRMLGEGGFGAVFKGWIDEKTFTATKCGTGLVIAVKILNHEGSQGHQEWLSEINYLGTLSHPNLVKLIGYCIEEKQRLLVYEFMPNVSLDTHLFRKGSYYQPLSWNQRISIALGAAKGLAYLHNRSRQQVIYRDFKASNILIDSDYNAKLSDFGMAKDGPDLGRSHVTTRVMGTYGYAAPEYIATGHLYLKSDIYSFGVVLVEILAGRRAIDTSLPSPEHNLIDWAKPYLTSKRKILHVMDARIKGQYTVREALKVSSLAHKCLSTEQKLRPGANEVVESLDQIADLKNSRKIRDEALKRVQKNREGEACSSIWSSENEMSMTITIVKNLRMCEDCLITLELYDNSDQRICAHKEDPAVENIQDLVTPKNVAVPANQDVTMPIEENAEDKYQEVDAGQNVIVALLHLPCYGLFALIVQAKYYFLSRWLPQ</sequence>
<evidence type="ECO:0000256" key="5">
    <source>
        <dbReference type="ARBA" id="ARBA00022679"/>
    </source>
</evidence>
<dbReference type="InterPro" id="IPR050823">
    <property type="entry name" value="Plant_Ser_Thr_Prot_Kinase"/>
</dbReference>
<comment type="catalytic activity">
    <reaction evidence="9">
        <text>L-threonyl-[protein] + ATP = O-phospho-L-threonyl-[protein] + ADP + H(+)</text>
        <dbReference type="Rhea" id="RHEA:46608"/>
        <dbReference type="Rhea" id="RHEA-COMP:11060"/>
        <dbReference type="Rhea" id="RHEA-COMP:11605"/>
        <dbReference type="ChEBI" id="CHEBI:15378"/>
        <dbReference type="ChEBI" id="CHEBI:30013"/>
        <dbReference type="ChEBI" id="CHEBI:30616"/>
        <dbReference type="ChEBI" id="CHEBI:61977"/>
        <dbReference type="ChEBI" id="CHEBI:456216"/>
        <dbReference type="EC" id="2.7.11.1"/>
    </reaction>
</comment>
<evidence type="ECO:0000313" key="13">
    <source>
        <dbReference type="EMBL" id="KAK1372045.1"/>
    </source>
</evidence>
<dbReference type="InterPro" id="IPR001245">
    <property type="entry name" value="Ser-Thr/Tyr_kinase_cat_dom"/>
</dbReference>
<dbReference type="GO" id="GO:0005524">
    <property type="term" value="F:ATP binding"/>
    <property type="evidence" value="ECO:0007669"/>
    <property type="project" value="UniProtKB-UniRule"/>
</dbReference>
<feature type="domain" description="Protein kinase" evidence="12">
    <location>
        <begin position="82"/>
        <end position="369"/>
    </location>
</feature>
<accession>A0AAD8MDW9</accession>
<comment type="subcellular location">
    <subcellularLocation>
        <location evidence="1">Cell membrane</location>
    </subcellularLocation>
</comment>
<dbReference type="InterPro" id="IPR017441">
    <property type="entry name" value="Protein_kinase_ATP_BS"/>
</dbReference>
<evidence type="ECO:0000256" key="3">
    <source>
        <dbReference type="ARBA" id="ARBA00022475"/>
    </source>
</evidence>
<keyword evidence="7 13" id="KW-0418">Kinase</keyword>
<dbReference type="Gene3D" id="1.10.510.10">
    <property type="entry name" value="Transferase(Phosphotransferase) domain 1"/>
    <property type="match status" value="1"/>
</dbReference>
<evidence type="ECO:0000256" key="1">
    <source>
        <dbReference type="ARBA" id="ARBA00004236"/>
    </source>
</evidence>
<keyword evidence="13" id="KW-0675">Receptor</keyword>
<keyword evidence="3" id="KW-0472">Membrane</keyword>
<dbReference type="PROSITE" id="PS00107">
    <property type="entry name" value="PROTEIN_KINASE_ATP"/>
    <property type="match status" value="1"/>
</dbReference>
<dbReference type="Proteomes" id="UP001237642">
    <property type="component" value="Unassembled WGS sequence"/>
</dbReference>
<dbReference type="EMBL" id="JAUIZM010000008">
    <property type="protein sequence ID" value="KAK1372045.1"/>
    <property type="molecule type" value="Genomic_DNA"/>
</dbReference>
<keyword evidence="6 11" id="KW-0547">Nucleotide-binding</keyword>
<evidence type="ECO:0000256" key="11">
    <source>
        <dbReference type="PROSITE-ProRule" id="PRU10141"/>
    </source>
</evidence>
<keyword evidence="8 11" id="KW-0067">ATP-binding</keyword>
<dbReference type="GO" id="GO:0005886">
    <property type="term" value="C:plasma membrane"/>
    <property type="evidence" value="ECO:0007669"/>
    <property type="project" value="UniProtKB-SubCell"/>
</dbReference>
<dbReference type="FunFam" id="1.10.510.10:FF:000095">
    <property type="entry name" value="protein STRUBBELIG-RECEPTOR FAMILY 8"/>
    <property type="match status" value="1"/>
</dbReference>
<keyword evidence="3" id="KW-1003">Cell membrane</keyword>
<reference evidence="13" key="1">
    <citation type="submission" date="2023-02" db="EMBL/GenBank/DDBJ databases">
        <title>Genome of toxic invasive species Heracleum sosnowskyi carries increased number of genes despite the absence of recent whole-genome duplications.</title>
        <authorList>
            <person name="Schelkunov M."/>
            <person name="Shtratnikova V."/>
            <person name="Makarenko M."/>
            <person name="Klepikova A."/>
            <person name="Omelchenko D."/>
            <person name="Novikova G."/>
            <person name="Obukhova E."/>
            <person name="Bogdanov V."/>
            <person name="Penin A."/>
            <person name="Logacheva M."/>
        </authorList>
    </citation>
    <scope>NUCLEOTIDE SEQUENCE</scope>
    <source>
        <strain evidence="13">Hsosn_3</strain>
        <tissue evidence="13">Leaf</tissue>
    </source>
</reference>
<comment type="catalytic activity">
    <reaction evidence="10">
        <text>L-seryl-[protein] + ATP = O-phospho-L-seryl-[protein] + ADP + H(+)</text>
        <dbReference type="Rhea" id="RHEA:17989"/>
        <dbReference type="Rhea" id="RHEA-COMP:9863"/>
        <dbReference type="Rhea" id="RHEA-COMP:11604"/>
        <dbReference type="ChEBI" id="CHEBI:15378"/>
        <dbReference type="ChEBI" id="CHEBI:29999"/>
        <dbReference type="ChEBI" id="CHEBI:30616"/>
        <dbReference type="ChEBI" id="CHEBI:83421"/>
        <dbReference type="ChEBI" id="CHEBI:456216"/>
        <dbReference type="EC" id="2.7.11.1"/>
    </reaction>
</comment>
<gene>
    <name evidence="13" type="ORF">POM88_038137</name>
</gene>
<evidence type="ECO:0000256" key="8">
    <source>
        <dbReference type="ARBA" id="ARBA00022840"/>
    </source>
</evidence>
<name>A0AAD8MDW9_9APIA</name>
<dbReference type="FunFam" id="3.30.200.20:FF:000228">
    <property type="entry name" value="Serine/threonine-protein kinase BIK1"/>
    <property type="match status" value="1"/>
</dbReference>
<dbReference type="InterPro" id="IPR000719">
    <property type="entry name" value="Prot_kinase_dom"/>
</dbReference>